<evidence type="ECO:0000256" key="5">
    <source>
        <dbReference type="PROSITE-ProRule" id="PRU00221"/>
    </source>
</evidence>
<dbReference type="CDD" id="cd00200">
    <property type="entry name" value="WD40"/>
    <property type="match status" value="1"/>
</dbReference>
<protein>
    <recommendedName>
        <fullName evidence="11">PFU domain-containing protein</fullName>
    </recommendedName>
</protein>
<keyword evidence="4" id="KW-0677">Repeat</keyword>
<dbReference type="PRINTS" id="PR00320">
    <property type="entry name" value="GPROTEINBRPT"/>
</dbReference>
<dbReference type="InterPro" id="IPR013535">
    <property type="entry name" value="PUL_dom"/>
</dbReference>
<feature type="domain" description="PUL" evidence="8">
    <location>
        <begin position="543"/>
        <end position="824"/>
    </location>
</feature>
<dbReference type="PROSITE" id="PS51396">
    <property type="entry name" value="PUL"/>
    <property type="match status" value="1"/>
</dbReference>
<feature type="region of interest" description="Disordered" evidence="6">
    <location>
        <begin position="516"/>
        <end position="541"/>
    </location>
</feature>
<keyword evidence="2" id="KW-0963">Cytoplasm</keyword>
<dbReference type="Gene3D" id="2.130.10.10">
    <property type="entry name" value="YVTN repeat-like/Quinoprotein amine dehydrogenase"/>
    <property type="match status" value="1"/>
</dbReference>
<keyword evidence="3 5" id="KW-0853">WD repeat</keyword>
<dbReference type="InterPro" id="IPR038122">
    <property type="entry name" value="PFU_sf"/>
</dbReference>
<dbReference type="InterPro" id="IPR011989">
    <property type="entry name" value="ARM-like"/>
</dbReference>
<evidence type="ECO:0000256" key="3">
    <source>
        <dbReference type="ARBA" id="ARBA00022574"/>
    </source>
</evidence>
<dbReference type="PROSITE" id="PS51394">
    <property type="entry name" value="PFU"/>
    <property type="match status" value="1"/>
</dbReference>
<dbReference type="OrthoDB" id="10265988at2759"/>
<dbReference type="InterPro" id="IPR015943">
    <property type="entry name" value="WD40/YVTN_repeat-like_dom_sf"/>
</dbReference>
<dbReference type="GO" id="GO:0043161">
    <property type="term" value="P:proteasome-mediated ubiquitin-dependent protein catabolic process"/>
    <property type="evidence" value="ECO:0007669"/>
    <property type="project" value="TreeGrafter"/>
</dbReference>
<dbReference type="Pfam" id="PF09070">
    <property type="entry name" value="PFU"/>
    <property type="match status" value="1"/>
</dbReference>
<dbReference type="GO" id="GO:0005737">
    <property type="term" value="C:cytoplasm"/>
    <property type="evidence" value="ECO:0007669"/>
    <property type="project" value="UniProtKB-SubCell"/>
</dbReference>
<keyword evidence="10" id="KW-1185">Reference proteome</keyword>
<dbReference type="GO" id="GO:0005634">
    <property type="term" value="C:nucleus"/>
    <property type="evidence" value="ECO:0007669"/>
    <property type="project" value="TreeGrafter"/>
</dbReference>
<accession>A0A4Z0YIW9</accession>
<evidence type="ECO:0000256" key="2">
    <source>
        <dbReference type="ARBA" id="ARBA00022490"/>
    </source>
</evidence>
<sequence>MSDFRLSAQLAAHEADVLTHRRRSSGPLDLAYSTGQNHINNIAWRCSRTGADPSLLNLLSNLPFKQVRDVSFPTPDLILSASRDHSVRAWSRTASSPPAFEAHIVTQGSDFVNSLACLPPSSAFPKGLAISSGADTIIDVRPVTAGPSDNAERLLIGHAQNVCALAVVPGSKFVVSGSWDSTARVWNVANWETEVVLEGHEGSVWDVLPLSERLIVTGCADKNIRVFDLRKAVAGQVQPRSTIYTPDVVRALCQVPKGHPSGADIASASNDGIIRLWKLDGQNLGELRGHQSFIYSLTSLPSGELVSSGEDRTVRIWRGSECIQTITHPAISVWSVAACPANGDIVSGASDGVVRVFSRSGERVASPETLAHFDESIKSSSIPQHEVGAINKEKLPGPEFLKTKSGTKEGQVQMIKEDDGSVTAHQWSVGQQQWLNIGTVVDAVGSSGRKVEYNGKSYDFVFDVAIEEGQPSLKLPFNLSENPYARAQTFINDNELSQNYLDQVAQFIVSNTQGATIGQPDEASSGPVPYGTDRPGGEPNAPKIIPVRDYLDITVAKYDPMFKKILSVNSALVAAGRKGISLNPSSQNALDILRLALESNKPVTDEVTISLVVMMCTQWDYSDRVAPLDLLRCIATSASTAKFRSPRDDSSPVTIAISAALQGVPDGSQPNENCAMMALRTIANLFKTPEGRKLVVQPAEVSGTLAFIGRVVGLRGQPAIGPFNRNLLLALTTVAINYAVLASKRLGSISTDNQTQLISPLALILQKQTDSEVIYRALVAVGTLITVIGKAAPEAKSLSSSIKSAKERVSEERVQTIANECLSLLN</sequence>
<dbReference type="STRING" id="37992.A0A4Z0YIW9"/>
<dbReference type="PANTHER" id="PTHR19849">
    <property type="entry name" value="PHOSPHOLIPASE A-2-ACTIVATING PROTEIN"/>
    <property type="match status" value="1"/>
</dbReference>
<dbReference type="GO" id="GO:0010992">
    <property type="term" value="P:ubiquitin recycling"/>
    <property type="evidence" value="ECO:0007669"/>
    <property type="project" value="TreeGrafter"/>
</dbReference>
<dbReference type="Gene3D" id="3.10.20.870">
    <property type="entry name" value="PFU (PLAA family ubiquitin binding), C-terminal domain"/>
    <property type="match status" value="1"/>
</dbReference>
<dbReference type="PROSITE" id="PS50082">
    <property type="entry name" value="WD_REPEATS_2"/>
    <property type="match status" value="3"/>
</dbReference>
<evidence type="ECO:0008006" key="11">
    <source>
        <dbReference type="Google" id="ProtNLM"/>
    </source>
</evidence>
<dbReference type="PROSITE" id="PS50294">
    <property type="entry name" value="WD_REPEATS_REGION"/>
    <property type="match status" value="2"/>
</dbReference>
<dbReference type="InterPro" id="IPR019775">
    <property type="entry name" value="WD40_repeat_CS"/>
</dbReference>
<reference evidence="9 10" key="1">
    <citation type="submission" date="2019-03" db="EMBL/GenBank/DDBJ databases">
        <title>Draft genome sequence of Xylaria hypoxylon DSM 108379, a ubiquitous saprotrophic-parasitic fungi on hardwood.</title>
        <authorList>
            <person name="Buettner E."/>
            <person name="Leonhardt S."/>
            <person name="Gebauer A.M."/>
            <person name="Liers C."/>
            <person name="Hofrichter M."/>
            <person name="Kellner H."/>
        </authorList>
    </citation>
    <scope>NUCLEOTIDE SEQUENCE [LARGE SCALE GENOMIC DNA]</scope>
    <source>
        <strain evidence="9 10">DSM 108379</strain>
    </source>
</reference>
<gene>
    <name evidence="9" type="ORF">E0Z10_g9512</name>
</gene>
<dbReference type="Pfam" id="PF00400">
    <property type="entry name" value="WD40"/>
    <property type="match status" value="5"/>
</dbReference>
<evidence type="ECO:0000259" key="8">
    <source>
        <dbReference type="PROSITE" id="PS51396"/>
    </source>
</evidence>
<comment type="caution">
    <text evidence="9">The sequence shown here is derived from an EMBL/GenBank/DDBJ whole genome shotgun (WGS) entry which is preliminary data.</text>
</comment>
<dbReference type="Pfam" id="PF08324">
    <property type="entry name" value="PUL"/>
    <property type="match status" value="1"/>
</dbReference>
<dbReference type="SMART" id="SM00320">
    <property type="entry name" value="WD40"/>
    <property type="match status" value="6"/>
</dbReference>
<dbReference type="SUPFAM" id="SSF50978">
    <property type="entry name" value="WD40 repeat-like"/>
    <property type="match status" value="1"/>
</dbReference>
<feature type="repeat" description="WD" evidence="5">
    <location>
        <begin position="155"/>
        <end position="196"/>
    </location>
</feature>
<feature type="repeat" description="WD" evidence="5">
    <location>
        <begin position="259"/>
        <end position="280"/>
    </location>
</feature>
<comment type="subcellular location">
    <subcellularLocation>
        <location evidence="1">Cytoplasm</location>
    </subcellularLocation>
</comment>
<dbReference type="Proteomes" id="UP000297716">
    <property type="component" value="Unassembled WGS sequence"/>
</dbReference>
<dbReference type="GO" id="GO:0043130">
    <property type="term" value="F:ubiquitin binding"/>
    <property type="evidence" value="ECO:0007669"/>
    <property type="project" value="TreeGrafter"/>
</dbReference>
<evidence type="ECO:0000256" key="4">
    <source>
        <dbReference type="ARBA" id="ARBA00022737"/>
    </source>
</evidence>
<name>A0A4Z0YIW9_9PEZI</name>
<dbReference type="InterPro" id="IPR015155">
    <property type="entry name" value="PFU"/>
</dbReference>
<evidence type="ECO:0000256" key="1">
    <source>
        <dbReference type="ARBA" id="ARBA00004496"/>
    </source>
</evidence>
<dbReference type="EMBL" id="SKBN01000303">
    <property type="protein sequence ID" value="TGJ79245.1"/>
    <property type="molecule type" value="Genomic_DNA"/>
</dbReference>
<evidence type="ECO:0000313" key="9">
    <source>
        <dbReference type="EMBL" id="TGJ79245.1"/>
    </source>
</evidence>
<evidence type="ECO:0000313" key="10">
    <source>
        <dbReference type="Proteomes" id="UP000297716"/>
    </source>
</evidence>
<dbReference type="PROSITE" id="PS00678">
    <property type="entry name" value="WD_REPEATS_1"/>
    <property type="match status" value="1"/>
</dbReference>
<evidence type="ECO:0000259" key="7">
    <source>
        <dbReference type="PROSITE" id="PS51394"/>
    </source>
</evidence>
<dbReference type="AlphaFoldDB" id="A0A4Z0YIW9"/>
<dbReference type="PANTHER" id="PTHR19849:SF0">
    <property type="entry name" value="PHOSPHOLIPASE A-2-ACTIVATING PROTEIN"/>
    <property type="match status" value="1"/>
</dbReference>
<evidence type="ECO:0000256" key="6">
    <source>
        <dbReference type="SAM" id="MobiDB-lite"/>
    </source>
</evidence>
<dbReference type="Gene3D" id="1.25.10.10">
    <property type="entry name" value="Leucine-rich Repeat Variant"/>
    <property type="match status" value="1"/>
</dbReference>
<dbReference type="InterPro" id="IPR036322">
    <property type="entry name" value="WD40_repeat_dom_sf"/>
</dbReference>
<dbReference type="InterPro" id="IPR020472">
    <property type="entry name" value="WD40_PAC1"/>
</dbReference>
<feature type="domain" description="PFU" evidence="7">
    <location>
        <begin position="426"/>
        <end position="522"/>
    </location>
</feature>
<dbReference type="InterPro" id="IPR001680">
    <property type="entry name" value="WD40_rpt"/>
</dbReference>
<proteinExistence type="predicted"/>
<feature type="repeat" description="WD" evidence="5">
    <location>
        <begin position="287"/>
        <end position="317"/>
    </location>
</feature>
<organism evidence="9 10">
    <name type="scientific">Xylaria hypoxylon</name>
    <dbReference type="NCBI Taxonomy" id="37992"/>
    <lineage>
        <taxon>Eukaryota</taxon>
        <taxon>Fungi</taxon>
        <taxon>Dikarya</taxon>
        <taxon>Ascomycota</taxon>
        <taxon>Pezizomycotina</taxon>
        <taxon>Sordariomycetes</taxon>
        <taxon>Xylariomycetidae</taxon>
        <taxon>Xylariales</taxon>
        <taxon>Xylariaceae</taxon>
        <taxon>Xylaria</taxon>
    </lineage>
</organism>